<dbReference type="InterPro" id="IPR010353">
    <property type="entry name" value="DmpK"/>
</dbReference>
<evidence type="ECO:0000313" key="1">
    <source>
        <dbReference type="EMBL" id="ARI47605.1"/>
    </source>
</evidence>
<accession>A0A1W5YR18</accession>
<gene>
    <name evidence="1" type="primary">dmpK</name>
</gene>
<dbReference type="AlphaFoldDB" id="A0A1W5YR18"/>
<name>A0A1W5YR18_9SPHN</name>
<organism evidence="1">
    <name type="scientific">Sphingobium phenoxybenzoativorans</name>
    <dbReference type="NCBI Taxonomy" id="1592790"/>
    <lineage>
        <taxon>Bacteria</taxon>
        <taxon>Pseudomonadati</taxon>
        <taxon>Pseudomonadota</taxon>
        <taxon>Alphaproteobacteria</taxon>
        <taxon>Sphingomonadales</taxon>
        <taxon>Sphingomonadaceae</taxon>
        <taxon>Sphingobium</taxon>
    </lineage>
</organism>
<reference evidence="1" key="1">
    <citation type="journal article" date="2017" name="Appl. Environ. Microbiol.">
        <title>Degradation of diphenyl ether in Sphingobium phenoxybenzoativorans SC_3 is initiated by a novel ring-cleavage dioxygenase.</title>
        <authorList>
            <person name="Cai S."/>
            <person name="Chen L.W."/>
            <person name="Ai Y.C."/>
            <person name="Qiu J.G."/>
            <person name="Wang C.H."/>
            <person name="Shi C."/>
            <person name="He J."/>
            <person name="Cai T.M."/>
        </authorList>
    </citation>
    <scope>NUCLEOTIDE SEQUENCE</scope>
    <source>
        <strain evidence="1">SC_3</strain>
    </source>
</reference>
<dbReference type="EMBL" id="KX823580">
    <property type="protein sequence ID" value="ARI47605.1"/>
    <property type="molecule type" value="Genomic_DNA"/>
</dbReference>
<proteinExistence type="predicted"/>
<sequence>MNFASIQRESISAVVGMLVERAMSDQPVKFDREFDVERRWAHVTGTTGRFVQFNFTVADPDLSVELVLPYEAFKEFCASNEASLSIEPLAMAPFERLKWLHKDASGEISKTATQAK</sequence>
<dbReference type="OrthoDB" id="8564678at2"/>
<keyword evidence="1" id="KW-0378">Hydrolase</keyword>
<dbReference type="GO" id="GO:0016787">
    <property type="term" value="F:hydrolase activity"/>
    <property type="evidence" value="ECO:0007669"/>
    <property type="project" value="UniProtKB-KW"/>
</dbReference>
<dbReference type="Pfam" id="PF06099">
    <property type="entry name" value="Phenol_hyd_sub"/>
    <property type="match status" value="1"/>
</dbReference>
<protein>
    <submittedName>
        <fullName evidence="1">Phenol hydrolase subunit</fullName>
    </submittedName>
</protein>